<dbReference type="RefSeq" id="WP_111247027.1">
    <property type="nucleotide sequence ID" value="NZ_PIEU01000022.1"/>
</dbReference>
<dbReference type="GO" id="GO:0009007">
    <property type="term" value="F:site-specific DNA-methyltransferase (adenine-specific) activity"/>
    <property type="evidence" value="ECO:0007669"/>
    <property type="project" value="UniProtKB-EC"/>
</dbReference>
<keyword evidence="2" id="KW-0489">Methyltransferase</keyword>
<evidence type="ECO:0000256" key="3">
    <source>
        <dbReference type="ARBA" id="ARBA00022679"/>
    </source>
</evidence>
<dbReference type="PANTHER" id="PTHR33841:SF1">
    <property type="entry name" value="DNA METHYLTRANSFERASE A"/>
    <property type="match status" value="1"/>
</dbReference>
<evidence type="ECO:0000259" key="6">
    <source>
        <dbReference type="Pfam" id="PF07669"/>
    </source>
</evidence>
<evidence type="ECO:0000313" key="7">
    <source>
        <dbReference type="EMBL" id="PZL76950.1"/>
    </source>
</evidence>
<keyword evidence="8" id="KW-1185">Reference proteome</keyword>
<dbReference type="InterPro" id="IPR050953">
    <property type="entry name" value="N4_N6_ade-DNA_methylase"/>
</dbReference>
<sequence>MEKINIYIASLFQVYITEKALNIPESWLSELIQKRDKILVNNIYEQLKSKKRNLNLDDIIHHYMNVFSDEVKKEYGVFYTPGSIVDIMDDYALKNVSCENAPLVIDPAVGGGIFIYSIALKMSNFFEKDITEIIEENIFGIDILPENILMTKCILAITALEAGGRLPKKFNLLECDSFSVSEKLLVDRFGVSKFDLVITNPPYVRSKFINDEVKQNLAKFKKTVFGVPDLYIPFFELGFNFLKDKGIGAFITPNSYFRSLNGKKLRKFLQSNTSSIRLVNFDAEQIFDDVQHYSAITFFTKEIESTNTSFFYYNYKSQFENIKEENWQEFIPNEIWNTLTPTDKNIINKVESSFVTSLGNLKFQNGVATQRNNIYSFNYVKEDAEYYYFFKKSISYRVEKQITRPFVLPNTTTRDETLRIIFPYYYDKNIGDIKVITPEEMEKRFPESLSYLNDYQEELSLRKSDKKMKYWYLYGRGQGLSQYGKRLYLPYMASRVKTSISKEDDEVFAAGYAIFDESELYLKKIAKIIESNLFTYYISKVSKPYSGGYYSTAKNMIQNFSVPTEEELKNIALLELTNEVILDLYSLSLRERQYINLI</sequence>
<dbReference type="Gene3D" id="3.40.50.150">
    <property type="entry name" value="Vaccinia Virus protein VP39"/>
    <property type="match status" value="1"/>
</dbReference>
<dbReference type="EC" id="2.1.1.72" evidence="1"/>
<dbReference type="GO" id="GO:0032259">
    <property type="term" value="P:methylation"/>
    <property type="evidence" value="ECO:0007669"/>
    <property type="project" value="UniProtKB-KW"/>
</dbReference>
<dbReference type="InterPro" id="IPR002052">
    <property type="entry name" value="DNA_methylase_N6_adenine_CS"/>
</dbReference>
<gene>
    <name evidence="7" type="ORF">CI088_02075</name>
</gene>
<dbReference type="PROSITE" id="PS00092">
    <property type="entry name" value="N6_MTASE"/>
    <property type="match status" value="1"/>
</dbReference>
<dbReference type="PRINTS" id="PR00507">
    <property type="entry name" value="N12N6MTFRASE"/>
</dbReference>
<accession>A0A2W3ZI33</accession>
<dbReference type="InterPro" id="IPR029063">
    <property type="entry name" value="SAM-dependent_MTases_sf"/>
</dbReference>
<evidence type="ECO:0000313" key="8">
    <source>
        <dbReference type="Proteomes" id="UP000249828"/>
    </source>
</evidence>
<evidence type="ECO:0000256" key="1">
    <source>
        <dbReference type="ARBA" id="ARBA00011900"/>
    </source>
</evidence>
<feature type="domain" description="Type II methyltransferase M.TaqI-like" evidence="6">
    <location>
        <begin position="136"/>
        <end position="287"/>
    </location>
</feature>
<protein>
    <recommendedName>
        <fullName evidence="1">site-specific DNA-methyltransferase (adenine-specific)</fullName>
        <ecNumber evidence="1">2.1.1.72</ecNumber>
    </recommendedName>
</protein>
<dbReference type="PANTHER" id="PTHR33841">
    <property type="entry name" value="DNA METHYLTRANSFERASE YEEA-RELATED"/>
    <property type="match status" value="1"/>
</dbReference>
<keyword evidence="3" id="KW-0808">Transferase</keyword>
<dbReference type="GO" id="GO:0003676">
    <property type="term" value="F:nucleic acid binding"/>
    <property type="evidence" value="ECO:0007669"/>
    <property type="project" value="InterPro"/>
</dbReference>
<evidence type="ECO:0000256" key="4">
    <source>
        <dbReference type="ARBA" id="ARBA00022691"/>
    </source>
</evidence>
<reference evidence="7 8" key="1">
    <citation type="submission" date="2017-11" db="EMBL/GenBank/DDBJ databases">
        <title>Draft genome sequence of Enterococcus plantarum TRW2 strain isolated from lettuce.</title>
        <authorList>
            <person name="Kim E.B."/>
            <person name="Marco M.L."/>
            <person name="Williams T.R."/>
            <person name="You I.H."/>
        </authorList>
    </citation>
    <scope>NUCLEOTIDE SEQUENCE [LARGE SCALE GENOMIC DNA]</scope>
    <source>
        <strain evidence="7 8">TRW2</strain>
    </source>
</reference>
<evidence type="ECO:0000256" key="5">
    <source>
        <dbReference type="ARBA" id="ARBA00047942"/>
    </source>
</evidence>
<dbReference type="InterPro" id="IPR011639">
    <property type="entry name" value="MethylTrfase_TaqI-like_dom"/>
</dbReference>
<dbReference type="Proteomes" id="UP000249828">
    <property type="component" value="Unassembled WGS sequence"/>
</dbReference>
<keyword evidence="4" id="KW-0949">S-adenosyl-L-methionine</keyword>
<proteinExistence type="predicted"/>
<evidence type="ECO:0000256" key="2">
    <source>
        <dbReference type="ARBA" id="ARBA00022603"/>
    </source>
</evidence>
<dbReference type="Pfam" id="PF07669">
    <property type="entry name" value="Eco57I"/>
    <property type="match status" value="1"/>
</dbReference>
<dbReference type="SUPFAM" id="SSF53335">
    <property type="entry name" value="S-adenosyl-L-methionine-dependent methyltransferases"/>
    <property type="match status" value="1"/>
</dbReference>
<organism evidence="7 8">
    <name type="scientific">Enterococcus plantarum</name>
    <dbReference type="NCBI Taxonomy" id="1077675"/>
    <lineage>
        <taxon>Bacteria</taxon>
        <taxon>Bacillati</taxon>
        <taxon>Bacillota</taxon>
        <taxon>Bacilli</taxon>
        <taxon>Lactobacillales</taxon>
        <taxon>Enterococcaceae</taxon>
        <taxon>Enterococcus</taxon>
    </lineage>
</organism>
<dbReference type="AlphaFoldDB" id="A0A2W3ZI33"/>
<dbReference type="EMBL" id="PIEU01000022">
    <property type="protein sequence ID" value="PZL76950.1"/>
    <property type="molecule type" value="Genomic_DNA"/>
</dbReference>
<dbReference type="GO" id="GO:0006304">
    <property type="term" value="P:DNA modification"/>
    <property type="evidence" value="ECO:0007669"/>
    <property type="project" value="InterPro"/>
</dbReference>
<comment type="caution">
    <text evidence="7">The sequence shown here is derived from an EMBL/GenBank/DDBJ whole genome shotgun (WGS) entry which is preliminary data.</text>
</comment>
<name>A0A2W3ZI33_9ENTE</name>
<comment type="catalytic activity">
    <reaction evidence="5">
        <text>a 2'-deoxyadenosine in DNA + S-adenosyl-L-methionine = an N(6)-methyl-2'-deoxyadenosine in DNA + S-adenosyl-L-homocysteine + H(+)</text>
        <dbReference type="Rhea" id="RHEA:15197"/>
        <dbReference type="Rhea" id="RHEA-COMP:12418"/>
        <dbReference type="Rhea" id="RHEA-COMP:12419"/>
        <dbReference type="ChEBI" id="CHEBI:15378"/>
        <dbReference type="ChEBI" id="CHEBI:57856"/>
        <dbReference type="ChEBI" id="CHEBI:59789"/>
        <dbReference type="ChEBI" id="CHEBI:90615"/>
        <dbReference type="ChEBI" id="CHEBI:90616"/>
        <dbReference type="EC" id="2.1.1.72"/>
    </reaction>
</comment>